<dbReference type="RefSeq" id="WP_006188825.1">
    <property type="nucleotide sequence ID" value="NZ_ACYH01000037.1"/>
</dbReference>
<organism evidence="3 4">
    <name type="scientific">Treponema vincentii ATCC 35580</name>
    <dbReference type="NCBI Taxonomy" id="596324"/>
    <lineage>
        <taxon>Bacteria</taxon>
        <taxon>Pseudomonadati</taxon>
        <taxon>Spirochaetota</taxon>
        <taxon>Spirochaetia</taxon>
        <taxon>Spirochaetales</taxon>
        <taxon>Treponemataceae</taxon>
        <taxon>Treponema</taxon>
    </lineage>
</organism>
<dbReference type="PANTHER" id="PTHR38781">
    <property type="entry name" value="ANTITOXIN DINJ-RELATED"/>
    <property type="match status" value="1"/>
</dbReference>
<evidence type="ECO:0000256" key="2">
    <source>
        <dbReference type="ARBA" id="ARBA00022649"/>
    </source>
</evidence>
<dbReference type="OrthoDB" id="9804867at2"/>
<sequence length="86" mass="10048">MAQTNINIRIDEDLKRQFETFCSNIGMTMTTAFCVFAKTAVRKQKIPFELAVDPFYSESNMRYLEKKMADYKAGKLQLTEHELIED</sequence>
<dbReference type="GO" id="GO:0006351">
    <property type="term" value="P:DNA-templated transcription"/>
    <property type="evidence" value="ECO:0007669"/>
    <property type="project" value="TreeGrafter"/>
</dbReference>
<dbReference type="eggNOG" id="COG3077">
    <property type="taxonomic scope" value="Bacteria"/>
</dbReference>
<dbReference type="GeneID" id="301462141"/>
<keyword evidence="2" id="KW-1277">Toxin-antitoxin system</keyword>
<dbReference type="GO" id="GO:0006355">
    <property type="term" value="P:regulation of DNA-templated transcription"/>
    <property type="evidence" value="ECO:0007669"/>
    <property type="project" value="InterPro"/>
</dbReference>
<protein>
    <submittedName>
        <fullName evidence="3">Addiction module antitoxin, RelB/DinJ family</fullName>
    </submittedName>
</protein>
<accession>C8PQH0</accession>
<evidence type="ECO:0000256" key="1">
    <source>
        <dbReference type="ARBA" id="ARBA00010562"/>
    </source>
</evidence>
<dbReference type="InterPro" id="IPR007337">
    <property type="entry name" value="RelB/DinJ"/>
</dbReference>
<dbReference type="Gene3D" id="1.10.1220.10">
    <property type="entry name" value="Met repressor-like"/>
    <property type="match status" value="1"/>
</dbReference>
<dbReference type="AlphaFoldDB" id="C8PQH0"/>
<dbReference type="PANTHER" id="PTHR38781:SF1">
    <property type="entry name" value="ANTITOXIN DINJ-RELATED"/>
    <property type="match status" value="1"/>
</dbReference>
<comment type="caution">
    <text evidence="3">The sequence shown here is derived from an EMBL/GenBank/DDBJ whole genome shotgun (WGS) entry which is preliminary data.</text>
</comment>
<evidence type="ECO:0000313" key="3">
    <source>
        <dbReference type="EMBL" id="EEV20325.1"/>
    </source>
</evidence>
<reference evidence="3 4" key="1">
    <citation type="submission" date="2009-07" db="EMBL/GenBank/DDBJ databases">
        <authorList>
            <person name="Madupu R."/>
            <person name="Sebastian Y."/>
            <person name="Durkin A.S."/>
            <person name="Torralba M."/>
            <person name="Methe B."/>
            <person name="Sutton G.G."/>
            <person name="Strausberg R.L."/>
            <person name="Nelson K.E."/>
        </authorList>
    </citation>
    <scope>NUCLEOTIDE SEQUENCE [LARGE SCALE GENOMIC DNA]</scope>
    <source>
        <strain evidence="3 4">ATCC 35580</strain>
    </source>
</reference>
<comment type="similarity">
    <text evidence="1">Belongs to the RelB/DinJ antitoxin family.</text>
</comment>
<dbReference type="Proteomes" id="UP000004509">
    <property type="component" value="Unassembled WGS sequence"/>
</dbReference>
<gene>
    <name evidence="3" type="ORF">TREVI0001_2074</name>
</gene>
<dbReference type="EMBL" id="ACYH01000037">
    <property type="protein sequence ID" value="EEV20325.1"/>
    <property type="molecule type" value="Genomic_DNA"/>
</dbReference>
<dbReference type="NCBIfam" id="TIGR02384">
    <property type="entry name" value="RelB_DinJ"/>
    <property type="match status" value="1"/>
</dbReference>
<proteinExistence type="inferred from homology"/>
<dbReference type="InterPro" id="IPR013321">
    <property type="entry name" value="Arc_rbn_hlx_hlx"/>
</dbReference>
<evidence type="ECO:0000313" key="4">
    <source>
        <dbReference type="Proteomes" id="UP000004509"/>
    </source>
</evidence>
<name>C8PQH0_9SPIR</name>
<dbReference type="STRING" id="596324.TREVI0001_2074"/>
<dbReference type="Pfam" id="PF04221">
    <property type="entry name" value="RelB"/>
    <property type="match status" value="1"/>
</dbReference>